<organism evidence="1 2">
    <name type="scientific">Levilactobacillus parabrevis ATCC 53295</name>
    <dbReference type="NCBI Taxonomy" id="1267003"/>
    <lineage>
        <taxon>Bacteria</taxon>
        <taxon>Bacillati</taxon>
        <taxon>Bacillota</taxon>
        <taxon>Bacilli</taxon>
        <taxon>Lactobacillales</taxon>
        <taxon>Lactobacillaceae</taxon>
        <taxon>Levilactobacillus</taxon>
    </lineage>
</organism>
<reference evidence="1 2" key="1">
    <citation type="journal article" date="2015" name="Genome Announc.">
        <title>Expanding the biotechnology potential of lactobacilli through comparative genomics of 213 strains and associated genera.</title>
        <authorList>
            <person name="Sun Z."/>
            <person name="Harris H.M."/>
            <person name="McCann A."/>
            <person name="Guo C."/>
            <person name="Argimon S."/>
            <person name="Zhang W."/>
            <person name="Yang X."/>
            <person name="Jeffery I.B."/>
            <person name="Cooney J.C."/>
            <person name="Kagawa T.F."/>
            <person name="Liu W."/>
            <person name="Song Y."/>
            <person name="Salvetti E."/>
            <person name="Wrobel A."/>
            <person name="Rasinkangas P."/>
            <person name="Parkhill J."/>
            <person name="Rea M.C."/>
            <person name="O'Sullivan O."/>
            <person name="Ritari J."/>
            <person name="Douillard F.P."/>
            <person name="Paul Ross R."/>
            <person name="Yang R."/>
            <person name="Briner A.E."/>
            <person name="Felis G.E."/>
            <person name="de Vos W.M."/>
            <person name="Barrangou R."/>
            <person name="Klaenhammer T.R."/>
            <person name="Caufield P.W."/>
            <person name="Cui Y."/>
            <person name="Zhang H."/>
            <person name="O'Toole P.W."/>
        </authorList>
    </citation>
    <scope>NUCLEOTIDE SEQUENCE [LARGE SCALE GENOMIC DNA]</scope>
    <source>
        <strain evidence="1 2">ATCC 53295</strain>
    </source>
</reference>
<gene>
    <name evidence="1" type="ORF">FD07_GL002290</name>
</gene>
<dbReference type="Proteomes" id="UP000051176">
    <property type="component" value="Unassembled WGS sequence"/>
</dbReference>
<dbReference type="AlphaFoldDB" id="A0A0R1H2K4"/>
<proteinExistence type="predicted"/>
<sequence>MSSPKQALLVRFYADKKKASTYTNIFLENQNFSLVRLTLRLDSLYLRLEMK</sequence>
<evidence type="ECO:0000313" key="2">
    <source>
        <dbReference type="Proteomes" id="UP000051176"/>
    </source>
</evidence>
<dbReference type="PATRIC" id="fig|1267003.4.peg.2420"/>
<name>A0A0R1H2K4_9LACO</name>
<dbReference type="EMBL" id="AZCZ01000009">
    <property type="protein sequence ID" value="KRK37682.1"/>
    <property type="molecule type" value="Genomic_DNA"/>
</dbReference>
<comment type="caution">
    <text evidence="1">The sequence shown here is derived from an EMBL/GenBank/DDBJ whole genome shotgun (WGS) entry which is preliminary data.</text>
</comment>
<protein>
    <submittedName>
        <fullName evidence="1">Uncharacterized protein</fullName>
    </submittedName>
</protein>
<accession>A0A0R1H2K4</accession>
<evidence type="ECO:0000313" key="1">
    <source>
        <dbReference type="EMBL" id="KRK37682.1"/>
    </source>
</evidence>
<keyword evidence="2" id="KW-1185">Reference proteome</keyword>